<dbReference type="AlphaFoldDB" id="A0A323TJ67"/>
<feature type="binding site" evidence="13">
    <location>
        <position position="411"/>
    </location>
    <ligand>
        <name>[4Fe-4S] cluster</name>
        <dbReference type="ChEBI" id="CHEBI:49883"/>
    </ligand>
</feature>
<dbReference type="EC" id="4.2.1.33" evidence="13"/>
<dbReference type="InterPro" id="IPR001030">
    <property type="entry name" value="Acoase/IPM_deHydtase_lsu_aba"/>
</dbReference>
<dbReference type="CDD" id="cd01583">
    <property type="entry name" value="IPMI"/>
    <property type="match status" value="1"/>
</dbReference>
<dbReference type="OrthoDB" id="9802769at2"/>
<dbReference type="FunFam" id="3.30.499.10:FF:000007">
    <property type="entry name" value="3-isopropylmalate dehydratase large subunit"/>
    <property type="match status" value="1"/>
</dbReference>
<dbReference type="GO" id="GO:0003994">
    <property type="term" value="F:aconitate hydratase activity"/>
    <property type="evidence" value="ECO:0007669"/>
    <property type="project" value="UniProtKB-EC"/>
</dbReference>
<dbReference type="GO" id="GO:0009098">
    <property type="term" value="P:L-leucine biosynthetic process"/>
    <property type="evidence" value="ECO:0007669"/>
    <property type="project" value="UniProtKB-UniRule"/>
</dbReference>
<keyword evidence="5 13" id="KW-0004">4Fe-4S</keyword>
<dbReference type="PANTHER" id="PTHR43822:SF9">
    <property type="entry name" value="3-ISOPROPYLMALATE DEHYDRATASE"/>
    <property type="match status" value="1"/>
</dbReference>
<dbReference type="InterPro" id="IPR018136">
    <property type="entry name" value="Aconitase_4Fe-4S_BS"/>
</dbReference>
<keyword evidence="7 13" id="KW-0479">Metal-binding</keyword>
<reference evidence="15 16" key="1">
    <citation type="submission" date="2017-10" db="EMBL/GenBank/DDBJ databases">
        <title>Bacillus sp. nov., a halophilic bacterium isolated from a Keqin Lake.</title>
        <authorList>
            <person name="Wang H."/>
        </authorList>
    </citation>
    <scope>NUCLEOTIDE SEQUENCE [LARGE SCALE GENOMIC DNA]</scope>
    <source>
        <strain evidence="15 16">KQ-12</strain>
    </source>
</reference>
<evidence type="ECO:0000256" key="2">
    <source>
        <dbReference type="ARBA" id="ARBA00002695"/>
    </source>
</evidence>
<comment type="cofactor">
    <cofactor evidence="13">
        <name>[4Fe-4S] cluster</name>
        <dbReference type="ChEBI" id="CHEBI:49883"/>
    </cofactor>
    <text evidence="13">Binds 1 [4Fe-4S] cluster per subunit.</text>
</comment>
<dbReference type="InterPro" id="IPR036008">
    <property type="entry name" value="Aconitase_4Fe-4S_dom"/>
</dbReference>
<accession>A0A323TJ67</accession>
<dbReference type="GO" id="GO:0051539">
    <property type="term" value="F:4 iron, 4 sulfur cluster binding"/>
    <property type="evidence" value="ECO:0007669"/>
    <property type="project" value="UniProtKB-KW"/>
</dbReference>
<comment type="subunit">
    <text evidence="13">Heterodimer of LeuC and LeuD.</text>
</comment>
<keyword evidence="9 13" id="KW-0411">Iron-sulfur</keyword>
<protein>
    <recommendedName>
        <fullName evidence="13">3-isopropylmalate dehydratase large subunit</fullName>
        <ecNumber evidence="13">4.2.1.33</ecNumber>
    </recommendedName>
    <alternativeName>
        <fullName evidence="13">Alpha-IPM isomerase</fullName>
        <shortName evidence="13">IPMI</shortName>
    </alternativeName>
    <alternativeName>
        <fullName evidence="13">Isopropylmalate isomerase</fullName>
    </alternativeName>
</protein>
<evidence type="ECO:0000256" key="3">
    <source>
        <dbReference type="ARBA" id="ARBA00004729"/>
    </source>
</evidence>
<evidence type="ECO:0000256" key="6">
    <source>
        <dbReference type="ARBA" id="ARBA00022605"/>
    </source>
</evidence>
<keyword evidence="4 13" id="KW-0432">Leucine biosynthesis</keyword>
<evidence type="ECO:0000313" key="15">
    <source>
        <dbReference type="EMBL" id="PYZ94034.1"/>
    </source>
</evidence>
<proteinExistence type="inferred from homology"/>
<dbReference type="Pfam" id="PF00330">
    <property type="entry name" value="Aconitase"/>
    <property type="match status" value="1"/>
</dbReference>
<evidence type="ECO:0000256" key="11">
    <source>
        <dbReference type="ARBA" id="ARBA00023304"/>
    </source>
</evidence>
<keyword evidence="8 13" id="KW-0408">Iron</keyword>
<dbReference type="EMBL" id="PDOD01000001">
    <property type="protein sequence ID" value="PYZ94034.1"/>
    <property type="molecule type" value="Genomic_DNA"/>
</dbReference>
<dbReference type="Gene3D" id="3.30.499.10">
    <property type="entry name" value="Aconitase, domain 3"/>
    <property type="match status" value="2"/>
</dbReference>
<dbReference type="GO" id="GO:0046872">
    <property type="term" value="F:metal ion binding"/>
    <property type="evidence" value="ECO:0007669"/>
    <property type="project" value="UniProtKB-KW"/>
</dbReference>
<dbReference type="UniPathway" id="UPA00048">
    <property type="reaction ID" value="UER00071"/>
</dbReference>
<evidence type="ECO:0000259" key="14">
    <source>
        <dbReference type="Pfam" id="PF00330"/>
    </source>
</evidence>
<dbReference type="GO" id="GO:0003861">
    <property type="term" value="F:3-isopropylmalate dehydratase activity"/>
    <property type="evidence" value="ECO:0007669"/>
    <property type="project" value="UniProtKB-UniRule"/>
</dbReference>
<keyword evidence="10 13" id="KW-0456">Lyase</keyword>
<comment type="catalytic activity">
    <reaction evidence="1 13">
        <text>(2R,3S)-3-isopropylmalate = (2S)-2-isopropylmalate</text>
        <dbReference type="Rhea" id="RHEA:32287"/>
        <dbReference type="ChEBI" id="CHEBI:1178"/>
        <dbReference type="ChEBI" id="CHEBI:35121"/>
        <dbReference type="EC" id="4.2.1.33"/>
    </reaction>
</comment>
<evidence type="ECO:0000256" key="1">
    <source>
        <dbReference type="ARBA" id="ARBA00000491"/>
    </source>
</evidence>
<dbReference type="HAMAP" id="MF_01026">
    <property type="entry name" value="LeuC_type1"/>
    <property type="match status" value="1"/>
</dbReference>
<dbReference type="InterPro" id="IPR015931">
    <property type="entry name" value="Acnase/IPM_dHydase_lsu_aba_1/3"/>
</dbReference>
<comment type="function">
    <text evidence="2 13">Catalyzes the isomerization between 2-isopropylmalate and 3-isopropylmalate, via the formation of 2-isopropylmaleate.</text>
</comment>
<comment type="pathway">
    <text evidence="3 13">Amino-acid biosynthesis; L-leucine biosynthesis; L-leucine from 3-methyl-2-oxobutanoate: step 2/4.</text>
</comment>
<dbReference type="Proteomes" id="UP000248214">
    <property type="component" value="Unassembled WGS sequence"/>
</dbReference>
<comment type="similarity">
    <text evidence="13">Belongs to the aconitase/IPM isomerase family. LeuC type 1 subfamily.</text>
</comment>
<comment type="catalytic activity">
    <reaction evidence="12">
        <text>citrate = D-threo-isocitrate</text>
        <dbReference type="Rhea" id="RHEA:10336"/>
        <dbReference type="ChEBI" id="CHEBI:15562"/>
        <dbReference type="ChEBI" id="CHEBI:16947"/>
        <dbReference type="EC" id="4.2.1.3"/>
    </reaction>
</comment>
<evidence type="ECO:0000256" key="10">
    <source>
        <dbReference type="ARBA" id="ARBA00023239"/>
    </source>
</evidence>
<dbReference type="PANTHER" id="PTHR43822">
    <property type="entry name" value="HOMOACONITASE, MITOCHONDRIAL-RELATED"/>
    <property type="match status" value="1"/>
</dbReference>
<evidence type="ECO:0000256" key="12">
    <source>
        <dbReference type="ARBA" id="ARBA00023501"/>
    </source>
</evidence>
<gene>
    <name evidence="13 15" type="primary">leuC</name>
    <name evidence="15" type="ORF">CR194_00375</name>
</gene>
<evidence type="ECO:0000256" key="9">
    <source>
        <dbReference type="ARBA" id="ARBA00023014"/>
    </source>
</evidence>
<evidence type="ECO:0000256" key="8">
    <source>
        <dbReference type="ARBA" id="ARBA00023004"/>
    </source>
</evidence>
<feature type="domain" description="Aconitase/3-isopropylmalate dehydratase large subunit alpha/beta/alpha" evidence="14">
    <location>
        <begin position="9"/>
        <end position="458"/>
    </location>
</feature>
<evidence type="ECO:0000256" key="4">
    <source>
        <dbReference type="ARBA" id="ARBA00022430"/>
    </source>
</evidence>
<keyword evidence="16" id="KW-1185">Reference proteome</keyword>
<evidence type="ECO:0000256" key="5">
    <source>
        <dbReference type="ARBA" id="ARBA00022485"/>
    </source>
</evidence>
<comment type="caution">
    <text evidence="15">The sequence shown here is derived from an EMBL/GenBank/DDBJ whole genome shotgun (WGS) entry which is preliminary data.</text>
</comment>
<keyword evidence="6 13" id="KW-0028">Amino-acid biosynthesis</keyword>
<name>A0A323TJ67_9BACI</name>
<dbReference type="NCBIfam" id="NF009116">
    <property type="entry name" value="PRK12466.1"/>
    <property type="match status" value="1"/>
</dbReference>
<dbReference type="NCBIfam" id="TIGR00170">
    <property type="entry name" value="leuC"/>
    <property type="match status" value="1"/>
</dbReference>
<dbReference type="InterPro" id="IPR004430">
    <property type="entry name" value="3-IsopropMal_deHydase_lsu"/>
</dbReference>
<dbReference type="SUPFAM" id="SSF53732">
    <property type="entry name" value="Aconitase iron-sulfur domain"/>
    <property type="match status" value="1"/>
</dbReference>
<dbReference type="RefSeq" id="WP_110607669.1">
    <property type="nucleotide sequence ID" value="NZ_PDOD01000001.1"/>
</dbReference>
<keyword evidence="11 13" id="KW-0100">Branched-chain amino acid biosynthesis</keyword>
<dbReference type="PROSITE" id="PS01244">
    <property type="entry name" value="ACONITASE_2"/>
    <property type="match status" value="1"/>
</dbReference>
<feature type="binding site" evidence="13">
    <location>
        <position position="408"/>
    </location>
    <ligand>
        <name>[4Fe-4S] cluster</name>
        <dbReference type="ChEBI" id="CHEBI:49883"/>
    </ligand>
</feature>
<organism evidence="15 16">
    <name type="scientific">Salipaludibacillus keqinensis</name>
    <dbReference type="NCBI Taxonomy" id="2045207"/>
    <lineage>
        <taxon>Bacteria</taxon>
        <taxon>Bacillati</taxon>
        <taxon>Bacillota</taxon>
        <taxon>Bacilli</taxon>
        <taxon>Bacillales</taxon>
        <taxon>Bacillaceae</taxon>
    </lineage>
</organism>
<dbReference type="PROSITE" id="PS00450">
    <property type="entry name" value="ACONITASE_1"/>
    <property type="match status" value="1"/>
</dbReference>
<dbReference type="PRINTS" id="PR00415">
    <property type="entry name" value="ACONITASE"/>
</dbReference>
<evidence type="ECO:0000256" key="7">
    <source>
        <dbReference type="ARBA" id="ARBA00022723"/>
    </source>
</evidence>
<evidence type="ECO:0000256" key="13">
    <source>
        <dbReference type="HAMAP-Rule" id="MF_01026"/>
    </source>
</evidence>
<dbReference type="NCBIfam" id="NF004016">
    <property type="entry name" value="PRK05478.1"/>
    <property type="match status" value="1"/>
</dbReference>
<dbReference type="InterPro" id="IPR033941">
    <property type="entry name" value="IPMI_cat"/>
</dbReference>
<evidence type="ECO:0000313" key="16">
    <source>
        <dbReference type="Proteomes" id="UP000248214"/>
    </source>
</evidence>
<sequence>MGKPKTIIEKIWDRHVVHQEPNKPDLIYIDLQLVHEVTSPQAFEGLRMKGRSVRRPDRTFATMDHNVPTIARHIINDPVSKKQMETLKENCKEFNVPLADIDHPDQGIVHVIGPELGLTQPGKTIVCGDSHTSTHGAFGALAFGIGTSEVEHVLATQTLWQAPPKTMNVQVTGKLSPAVTAKDLILAIIAKFGVRFGTGYVIEYTGEAIRNLSMEERMTVCNMSIEAGARAGLISPDQTTFDYLENRRHVPKGEAFDKVVKDWSSLATDDGAHYDATVEIDADEVEPQVTWGTNPSMCIPVSGQIPAPESAKSEAAKEEIERALEYMGLEANQPISSVNIDHVFIGSCTNSRISDLRRAAKVVEGKTVHSAVHAMVVPGSQTVKLAAEAEGLDKIFTAAGFEWREAGCSMCLAMNDDIVPPGERCASTSNRNFEGRQGNGARTHLVSPEMAAAAAVEGRFVDVRNYLATPV</sequence>
<feature type="binding site" evidence="13">
    <location>
        <position position="348"/>
    </location>
    <ligand>
        <name>[4Fe-4S] cluster</name>
        <dbReference type="ChEBI" id="CHEBI:49883"/>
    </ligand>
</feature>
<dbReference type="InterPro" id="IPR050067">
    <property type="entry name" value="IPM_dehydratase_rel_enz"/>
</dbReference>